<dbReference type="eggNOG" id="ENOG502SIDN">
    <property type="taxonomic scope" value="Eukaryota"/>
</dbReference>
<dbReference type="CDD" id="cd12148">
    <property type="entry name" value="fungal_TF_MHR"/>
    <property type="match status" value="1"/>
</dbReference>
<dbReference type="GO" id="GO:0009893">
    <property type="term" value="P:positive regulation of metabolic process"/>
    <property type="evidence" value="ECO:0007669"/>
    <property type="project" value="UniProtKB-ARBA"/>
</dbReference>
<dbReference type="InterPro" id="IPR021858">
    <property type="entry name" value="Fun_TF"/>
</dbReference>
<evidence type="ECO:0000313" key="8">
    <source>
        <dbReference type="Proteomes" id="UP000190312"/>
    </source>
</evidence>
<accession>A0A1S9DYL0</accession>
<dbReference type="GO" id="GO:0003677">
    <property type="term" value="F:DNA binding"/>
    <property type="evidence" value="ECO:0007669"/>
    <property type="project" value="UniProtKB-KW"/>
</dbReference>
<dbReference type="InterPro" id="IPR036864">
    <property type="entry name" value="Zn2-C6_fun-type_DNA-bd_sf"/>
</dbReference>
<dbReference type="AlphaFoldDB" id="A0A1S9DYL0"/>
<dbReference type="EMBL" id="MKZY01000001">
    <property type="protein sequence ID" value="OOO14148.1"/>
    <property type="molecule type" value="Genomic_DNA"/>
</dbReference>
<sequence>MSRIFITGATGYIGGDVLFALTQAFRNSNISALVRSESRASQLTDKFPSVTPVIGDLDSTAKITSEASEADVILHLASSNHLASATAVAQGLTESKRQKPVWIQISGASLLSGPDITANAYGEPRSQEFNDLQGISEIRSIITSSPKRAVDNLLLKLSATNPHVRTAIIYGPLIYGRGRGPVNQRSIQLPDLAKSTIQHGHGLQVGRGLSCWSNVHVSDIAQLVLKLTQEALSNSQNLSIWNENGIYFAENGKMPFGEISQRVASFAAEQGFIKDSTVRGIDADAADKLTAHGAVLWGTNVQYTAARARELLGWQPQGPSLEEEIPRAVREEASQLNSKLMLQRNRTLTGCGTCRSRHVKCDESRPECQKCQQQGLTCLGYERQLIWAKDALRDCPQDPDRVFRRPLFSTEEQERMTRMTVDSLGRQSATAALTKLDGEHGRADSRWEQDPFQGPFGILRLSPSATSPGGHDASQPDRAESSQAEWDFLWPSLDSAPTIAEDNHLFDGLYDITEDVEDVPRADLSLEVDPMLDNLEVLLPDPLGIISDELVGQQTPLQISLIPNPSLALSRSKYIPSQAPELLRYFKENIISLSFPLKNCRKCPWQAIHLPTAMSTYAELSIQQTASHTRLSLFYSLLAASCLHMLSRNPNAVDLNTSSKGYKEIAKQHLELALNEEVLGPRRAKYKELLMAVLSMVMLSIFHGENSNAQAFLVDAEYLIRIRGLPKPHKSLKVRSLHHVYTYIRIMAESTLDEEIDLSLQKSDEVGHNDIHLEVMGQWRDTLYPDIYGVPESLMTLLSQTIRIANERELLHRSATVDTNVLQDLEKRASLLEQYILSWEPPSCPHPSLINHTAIESSEESENHTTQLLMRAMHQALILFYNRRVPNISALILQDTVRKCLDFLRRSDNARADSVSNDTAILWPGFVAACEALDPDLQRGLLDWLVTTGQRTSLSSFSVAAKTAQMVWDTRDQAKDYTLSWFDVLKHERCPIIAT</sequence>
<keyword evidence="3" id="KW-0804">Transcription</keyword>
<dbReference type="SUPFAM" id="SSF57701">
    <property type="entry name" value="Zn2/Cys6 DNA-binding domain"/>
    <property type="match status" value="1"/>
</dbReference>
<dbReference type="SUPFAM" id="SSF51735">
    <property type="entry name" value="NAD(P)-binding Rossmann-fold domains"/>
    <property type="match status" value="1"/>
</dbReference>
<comment type="caution">
    <text evidence="7">The sequence shown here is derived from an EMBL/GenBank/DDBJ whole genome shotgun (WGS) entry which is preliminary data.</text>
</comment>
<dbReference type="InterPro" id="IPR051783">
    <property type="entry name" value="NAD(P)-dependent_oxidoreduct"/>
</dbReference>
<dbReference type="VEuPathDB" id="FungiDB:AO090023000578"/>
<keyword evidence="1" id="KW-0805">Transcription regulation</keyword>
<proteinExistence type="predicted"/>
<dbReference type="Gene3D" id="4.10.240.10">
    <property type="entry name" value="Zn(2)-C6 fungal-type DNA-binding domain"/>
    <property type="match status" value="1"/>
</dbReference>
<evidence type="ECO:0000256" key="5">
    <source>
        <dbReference type="SAM" id="MobiDB-lite"/>
    </source>
</evidence>
<reference evidence="7 8" key="1">
    <citation type="submission" date="2016-10" db="EMBL/GenBank/DDBJ databases">
        <title>Genome sequencing of Aspergillus oryzae BCC7051.</title>
        <authorList>
            <person name="Thammarongtham C."/>
            <person name="Vorapreeda T."/>
            <person name="Nookaew I."/>
            <person name="Srisuk T."/>
            <person name="Land M."/>
            <person name="Jeennor S."/>
            <person name="Laoteng K."/>
        </authorList>
    </citation>
    <scope>NUCLEOTIDE SEQUENCE [LARGE SCALE GENOMIC DNA]</scope>
    <source>
        <strain evidence="7 8">BCC7051</strain>
    </source>
</reference>
<dbReference type="InterPro" id="IPR036291">
    <property type="entry name" value="NAD(P)-bd_dom_sf"/>
</dbReference>
<dbReference type="VEuPathDB" id="FungiDB:AO090023000579"/>
<dbReference type="PROSITE" id="PS50048">
    <property type="entry name" value="ZN2_CY6_FUNGAL_2"/>
    <property type="match status" value="1"/>
</dbReference>
<dbReference type="SMART" id="SM00066">
    <property type="entry name" value="GAL4"/>
    <property type="match status" value="1"/>
</dbReference>
<dbReference type="Pfam" id="PF00172">
    <property type="entry name" value="Zn_clus"/>
    <property type="match status" value="1"/>
</dbReference>
<keyword evidence="2" id="KW-0238">DNA-binding</keyword>
<evidence type="ECO:0000256" key="4">
    <source>
        <dbReference type="ARBA" id="ARBA00023242"/>
    </source>
</evidence>
<dbReference type="Proteomes" id="UP000190312">
    <property type="component" value="Unassembled WGS sequence"/>
</dbReference>
<dbReference type="Gene3D" id="3.40.50.720">
    <property type="entry name" value="NAD(P)-binding Rossmann-like Domain"/>
    <property type="match status" value="1"/>
</dbReference>
<dbReference type="InterPro" id="IPR001138">
    <property type="entry name" value="Zn2Cys6_DnaBD"/>
</dbReference>
<dbReference type="GO" id="GO:0005737">
    <property type="term" value="C:cytoplasm"/>
    <property type="evidence" value="ECO:0007669"/>
    <property type="project" value="TreeGrafter"/>
</dbReference>
<dbReference type="CDD" id="cd00067">
    <property type="entry name" value="GAL4"/>
    <property type="match status" value="1"/>
</dbReference>
<dbReference type="GO" id="GO:0004029">
    <property type="term" value="F:aldehyde dehydrogenase (NAD+) activity"/>
    <property type="evidence" value="ECO:0007669"/>
    <property type="project" value="TreeGrafter"/>
</dbReference>
<feature type="domain" description="Zn(2)-C6 fungal-type" evidence="6">
    <location>
        <begin position="350"/>
        <end position="378"/>
    </location>
</feature>
<dbReference type="GO" id="GO:0008270">
    <property type="term" value="F:zinc ion binding"/>
    <property type="evidence" value="ECO:0007669"/>
    <property type="project" value="InterPro"/>
</dbReference>
<dbReference type="GO" id="GO:0000981">
    <property type="term" value="F:DNA-binding transcription factor activity, RNA polymerase II-specific"/>
    <property type="evidence" value="ECO:0007669"/>
    <property type="project" value="InterPro"/>
</dbReference>
<feature type="region of interest" description="Disordered" evidence="5">
    <location>
        <begin position="460"/>
        <end position="481"/>
    </location>
</feature>
<gene>
    <name evidence="7" type="ORF">OAory_01027430</name>
</gene>
<evidence type="ECO:0000256" key="1">
    <source>
        <dbReference type="ARBA" id="ARBA00023015"/>
    </source>
</evidence>
<dbReference type="PROSITE" id="PS00463">
    <property type="entry name" value="ZN2_CY6_FUNGAL_1"/>
    <property type="match status" value="1"/>
</dbReference>
<keyword evidence="4" id="KW-0539">Nucleus</keyword>
<evidence type="ECO:0000313" key="7">
    <source>
        <dbReference type="EMBL" id="OOO14148.1"/>
    </source>
</evidence>
<evidence type="ECO:0000259" key="6">
    <source>
        <dbReference type="PROSITE" id="PS50048"/>
    </source>
</evidence>
<name>A0A1S9DYL0_ASPOZ</name>
<dbReference type="PANTHER" id="PTHR48079:SF8">
    <property type="entry name" value="NAD(P)-BINDING DOMAIN-CONTAINING PROTEIN"/>
    <property type="match status" value="1"/>
</dbReference>
<dbReference type="PANTHER" id="PTHR48079">
    <property type="entry name" value="PROTEIN YEEZ"/>
    <property type="match status" value="1"/>
</dbReference>
<evidence type="ECO:0000256" key="3">
    <source>
        <dbReference type="ARBA" id="ARBA00023163"/>
    </source>
</evidence>
<protein>
    <recommendedName>
        <fullName evidence="6">Zn(2)-C6 fungal-type domain-containing protein</fullName>
    </recommendedName>
</protein>
<organism evidence="7 8">
    <name type="scientific">Aspergillus oryzae</name>
    <name type="common">Yellow koji mold</name>
    <dbReference type="NCBI Taxonomy" id="5062"/>
    <lineage>
        <taxon>Eukaryota</taxon>
        <taxon>Fungi</taxon>
        <taxon>Dikarya</taxon>
        <taxon>Ascomycota</taxon>
        <taxon>Pezizomycotina</taxon>
        <taxon>Eurotiomycetes</taxon>
        <taxon>Eurotiomycetidae</taxon>
        <taxon>Eurotiales</taxon>
        <taxon>Aspergillaceae</taxon>
        <taxon>Aspergillus</taxon>
        <taxon>Aspergillus subgen. Circumdati</taxon>
    </lineage>
</organism>
<dbReference type="Pfam" id="PF11951">
    <property type="entry name" value="Fungal_trans_2"/>
    <property type="match status" value="1"/>
</dbReference>
<dbReference type="OrthoDB" id="3477330at2759"/>
<evidence type="ECO:0000256" key="2">
    <source>
        <dbReference type="ARBA" id="ARBA00023125"/>
    </source>
</evidence>